<keyword evidence="8 11" id="KW-0067">ATP-binding</keyword>
<dbReference type="InterPro" id="IPR045085">
    <property type="entry name" value="HLD_clamp_pol_III_gamma_tau"/>
</dbReference>
<dbReference type="CDD" id="cd00009">
    <property type="entry name" value="AAA"/>
    <property type="match status" value="1"/>
</dbReference>
<dbReference type="Gene3D" id="1.10.8.60">
    <property type="match status" value="1"/>
</dbReference>
<evidence type="ECO:0000313" key="15">
    <source>
        <dbReference type="Proteomes" id="UP000236173"/>
    </source>
</evidence>
<evidence type="ECO:0000256" key="5">
    <source>
        <dbReference type="ARBA" id="ARBA00022723"/>
    </source>
</evidence>
<dbReference type="CDD" id="cd18137">
    <property type="entry name" value="HLD_clamp_pol_III_gamma_tau"/>
    <property type="match status" value="1"/>
</dbReference>
<dbReference type="FunFam" id="3.40.50.300:FF:000014">
    <property type="entry name" value="DNA polymerase III subunit gamma/tau"/>
    <property type="match status" value="1"/>
</dbReference>
<dbReference type="SUPFAM" id="SSF52540">
    <property type="entry name" value="P-loop containing nucleoside triphosphate hydrolases"/>
    <property type="match status" value="1"/>
</dbReference>
<evidence type="ECO:0000256" key="1">
    <source>
        <dbReference type="ARBA" id="ARBA00006360"/>
    </source>
</evidence>
<comment type="catalytic activity">
    <reaction evidence="10 11">
        <text>DNA(n) + a 2'-deoxyribonucleoside 5'-triphosphate = DNA(n+1) + diphosphate</text>
        <dbReference type="Rhea" id="RHEA:22508"/>
        <dbReference type="Rhea" id="RHEA-COMP:17339"/>
        <dbReference type="Rhea" id="RHEA-COMP:17340"/>
        <dbReference type="ChEBI" id="CHEBI:33019"/>
        <dbReference type="ChEBI" id="CHEBI:61560"/>
        <dbReference type="ChEBI" id="CHEBI:173112"/>
        <dbReference type="EC" id="2.7.7.7"/>
    </reaction>
</comment>
<evidence type="ECO:0000256" key="7">
    <source>
        <dbReference type="ARBA" id="ARBA00022833"/>
    </source>
</evidence>
<evidence type="ECO:0000256" key="12">
    <source>
        <dbReference type="SAM" id="MobiDB-lite"/>
    </source>
</evidence>
<comment type="function">
    <text evidence="11">DNA polymerase III is a complex, multichain enzyme responsible for most of the replicative synthesis in bacteria. This DNA polymerase also exhibits 3' to 5' exonuclease activity.</text>
</comment>
<reference evidence="15" key="1">
    <citation type="submission" date="2017-09" db="EMBL/GenBank/DDBJ databases">
        <title>Metaegenomics of thermophilic ammonia-oxidizing enrichment culture.</title>
        <authorList>
            <person name="Kato S."/>
            <person name="Suzuki K."/>
        </authorList>
    </citation>
    <scope>NUCLEOTIDE SEQUENCE [LARGE SCALE GENOMIC DNA]</scope>
</reference>
<evidence type="ECO:0000256" key="2">
    <source>
        <dbReference type="ARBA" id="ARBA00022679"/>
    </source>
</evidence>
<dbReference type="GO" id="GO:0003677">
    <property type="term" value="F:DNA binding"/>
    <property type="evidence" value="ECO:0007669"/>
    <property type="project" value="InterPro"/>
</dbReference>
<dbReference type="GO" id="GO:0003887">
    <property type="term" value="F:DNA-directed DNA polymerase activity"/>
    <property type="evidence" value="ECO:0007669"/>
    <property type="project" value="UniProtKB-KW"/>
</dbReference>
<dbReference type="NCBIfam" id="TIGR02397">
    <property type="entry name" value="dnaX_nterm"/>
    <property type="match status" value="1"/>
</dbReference>
<gene>
    <name evidence="14" type="primary">dnaX_1</name>
    <name evidence="11" type="synonym">dnaX</name>
    <name evidence="14" type="ORF">HRbin17_01560</name>
</gene>
<dbReference type="Gene3D" id="1.20.272.10">
    <property type="match status" value="1"/>
</dbReference>
<evidence type="ECO:0000256" key="9">
    <source>
        <dbReference type="ARBA" id="ARBA00022932"/>
    </source>
</evidence>
<comment type="caution">
    <text evidence="14">The sequence shown here is derived from an EMBL/GenBank/DDBJ whole genome shotgun (WGS) entry which is preliminary data.</text>
</comment>
<dbReference type="NCBIfam" id="NF004046">
    <property type="entry name" value="PRK05563.1"/>
    <property type="match status" value="1"/>
</dbReference>
<evidence type="ECO:0000256" key="6">
    <source>
        <dbReference type="ARBA" id="ARBA00022741"/>
    </source>
</evidence>
<keyword evidence="4 11" id="KW-0235">DNA replication</keyword>
<dbReference type="GO" id="GO:0046872">
    <property type="term" value="F:metal ion binding"/>
    <property type="evidence" value="ECO:0007669"/>
    <property type="project" value="UniProtKB-KW"/>
</dbReference>
<evidence type="ECO:0000259" key="13">
    <source>
        <dbReference type="SMART" id="SM00382"/>
    </source>
</evidence>
<dbReference type="InterPro" id="IPR050238">
    <property type="entry name" value="DNA_Rep/Repair_Clamp_Loader"/>
</dbReference>
<evidence type="ECO:0000256" key="11">
    <source>
        <dbReference type="RuleBase" id="RU364063"/>
    </source>
</evidence>
<keyword evidence="7" id="KW-0862">Zinc</keyword>
<dbReference type="PANTHER" id="PTHR11669:SF0">
    <property type="entry name" value="PROTEIN STICHEL-LIKE 2"/>
    <property type="match status" value="1"/>
</dbReference>
<dbReference type="InterPro" id="IPR012763">
    <property type="entry name" value="DNA_pol_III_sug/sutau_N"/>
</dbReference>
<keyword evidence="5" id="KW-0479">Metal-binding</keyword>
<comment type="similarity">
    <text evidence="1 11">Belongs to the DnaX/STICHEL family.</text>
</comment>
<dbReference type="InterPro" id="IPR008921">
    <property type="entry name" value="DNA_pol3_clamp-load_cplx_C"/>
</dbReference>
<accession>A0A2H5XCW9</accession>
<dbReference type="GO" id="GO:0009360">
    <property type="term" value="C:DNA polymerase III complex"/>
    <property type="evidence" value="ECO:0007669"/>
    <property type="project" value="InterPro"/>
</dbReference>
<evidence type="ECO:0000256" key="8">
    <source>
        <dbReference type="ARBA" id="ARBA00022840"/>
    </source>
</evidence>
<feature type="region of interest" description="Disordered" evidence="12">
    <location>
        <begin position="389"/>
        <end position="410"/>
    </location>
</feature>
<keyword evidence="6 11" id="KW-0547">Nucleotide-binding</keyword>
<dbReference type="Pfam" id="PF13177">
    <property type="entry name" value="DNA_pol3_delta2"/>
    <property type="match status" value="1"/>
</dbReference>
<dbReference type="Proteomes" id="UP000236173">
    <property type="component" value="Unassembled WGS sequence"/>
</dbReference>
<dbReference type="InterPro" id="IPR022754">
    <property type="entry name" value="DNA_pol_III_gamma-3"/>
</dbReference>
<dbReference type="GO" id="GO:0005524">
    <property type="term" value="F:ATP binding"/>
    <property type="evidence" value="ECO:0007669"/>
    <property type="project" value="UniProtKB-KW"/>
</dbReference>
<keyword evidence="9 11" id="KW-0239">DNA-directed DNA polymerase</keyword>
<evidence type="ECO:0000256" key="4">
    <source>
        <dbReference type="ARBA" id="ARBA00022705"/>
    </source>
</evidence>
<dbReference type="PANTHER" id="PTHR11669">
    <property type="entry name" value="REPLICATION FACTOR C / DNA POLYMERASE III GAMMA-TAU SUBUNIT"/>
    <property type="match status" value="1"/>
</dbReference>
<proteinExistence type="inferred from homology"/>
<dbReference type="Pfam" id="PF12169">
    <property type="entry name" value="DNA_pol3_gamma3"/>
    <property type="match status" value="1"/>
</dbReference>
<dbReference type="SUPFAM" id="SSF48019">
    <property type="entry name" value="post-AAA+ oligomerization domain-like"/>
    <property type="match status" value="1"/>
</dbReference>
<dbReference type="EC" id="2.7.7.7" evidence="11"/>
<dbReference type="GO" id="GO:0006261">
    <property type="term" value="P:DNA-templated DNA replication"/>
    <property type="evidence" value="ECO:0007669"/>
    <property type="project" value="TreeGrafter"/>
</dbReference>
<dbReference type="AlphaFoldDB" id="A0A2H5XCW9"/>
<protein>
    <recommendedName>
        <fullName evidence="11">DNA polymerase III subunit gamma/tau</fullName>
        <ecNumber evidence="11">2.7.7.7</ecNumber>
    </recommendedName>
</protein>
<evidence type="ECO:0000256" key="3">
    <source>
        <dbReference type="ARBA" id="ARBA00022695"/>
    </source>
</evidence>
<keyword evidence="2 11" id="KW-0808">Transferase</keyword>
<organism evidence="14 15">
    <name type="scientific">Candidatus Fervidibacter japonicus</name>
    <dbReference type="NCBI Taxonomy" id="2035412"/>
    <lineage>
        <taxon>Bacteria</taxon>
        <taxon>Candidatus Fervidibacterota</taxon>
        <taxon>Candidatus Fervidibacter</taxon>
    </lineage>
</organism>
<evidence type="ECO:0000313" key="14">
    <source>
        <dbReference type="EMBL" id="GBC99039.1"/>
    </source>
</evidence>
<comment type="subunit">
    <text evidence="11">DNA polymerase III contains a core (composed of alpha, epsilon and theta chains) that associates with a tau subunit. This core dimerizes to form the POLIII' complex. PolIII' associates with the gamma complex (composed of gamma, delta, delta', psi and chi chains) and with the beta chain to form the complete DNA polymerase III complex.</text>
</comment>
<dbReference type="InterPro" id="IPR027417">
    <property type="entry name" value="P-loop_NTPase"/>
</dbReference>
<dbReference type="Pfam" id="PF22608">
    <property type="entry name" value="DNAX_ATPase_lid"/>
    <property type="match status" value="1"/>
</dbReference>
<sequence length="535" mass="58895">MGYETLYRKYRPRRFSEVVGQTPVVRALRNALASGRIAHAYLFCGQRGTGKTTTARLLAMALNCEQGVTPDPCGVCAACDSIVKGTAMDVLEIDAASHTGVEAVREVIIDRVAFLPAALRYRVYIIDEVHMLSTASFNALLKTLEEPPPQVVFVLATTDPHKVPATVRSRCLRFDFRPVPAHEIAQRLAFVLEQEGWQGRYDPAALTLIARAARGALRDALTMLEQAMNFAEDRLTVELVSALLGVTDDEFLARIVAALHANEVPTLWRLVAEAVESGRDLHQLVHDLAAYLRGLLQARVGALTDDETSDFVRQQAPLFDEAQLMRLVRAAWELERDLRLASDSQLALEIGLLHLALLLHQRPVEQHPTETVLPTAASAAVPAPIAPTKTPVPSVVAESPAAPTDTGAVSVPAPDGAVTVDYIRQHWNIFMDNLKRESLVAYTFLLNAEATDLQGDQLVLTFQQAFSYDCVNERTHRETIERVLREVFQMPNLRLKPVLSARVTPPTVGKPVSAPENGSQQVDTEEFLNSLFESP</sequence>
<name>A0A2H5XCW9_9BACT</name>
<dbReference type="InterPro" id="IPR003593">
    <property type="entry name" value="AAA+_ATPase"/>
</dbReference>
<keyword evidence="3 11" id="KW-0548">Nucleotidyltransferase</keyword>
<dbReference type="SMART" id="SM00382">
    <property type="entry name" value="AAA"/>
    <property type="match status" value="1"/>
</dbReference>
<dbReference type="EMBL" id="BEHT01000019">
    <property type="protein sequence ID" value="GBC99039.1"/>
    <property type="molecule type" value="Genomic_DNA"/>
</dbReference>
<feature type="domain" description="AAA+ ATPase" evidence="13">
    <location>
        <begin position="37"/>
        <end position="182"/>
    </location>
</feature>
<evidence type="ECO:0000256" key="10">
    <source>
        <dbReference type="ARBA" id="ARBA00049244"/>
    </source>
</evidence>
<dbReference type="Gene3D" id="3.40.50.300">
    <property type="entry name" value="P-loop containing nucleotide triphosphate hydrolases"/>
    <property type="match status" value="1"/>
</dbReference>